<dbReference type="InterPro" id="IPR001296">
    <property type="entry name" value="Glyco_trans_1"/>
</dbReference>
<accession>X0V7U7</accession>
<feature type="non-terminal residue" evidence="2">
    <location>
        <position position="1"/>
    </location>
</feature>
<dbReference type="PANTHER" id="PTHR12526">
    <property type="entry name" value="GLYCOSYLTRANSFERASE"/>
    <property type="match status" value="1"/>
</dbReference>
<dbReference type="EMBL" id="BARS01028351">
    <property type="protein sequence ID" value="GAG07432.1"/>
    <property type="molecule type" value="Genomic_DNA"/>
</dbReference>
<organism evidence="2">
    <name type="scientific">marine sediment metagenome</name>
    <dbReference type="NCBI Taxonomy" id="412755"/>
    <lineage>
        <taxon>unclassified sequences</taxon>
        <taxon>metagenomes</taxon>
        <taxon>ecological metagenomes</taxon>
    </lineage>
</organism>
<gene>
    <name evidence="2" type="ORF">S01H1_44444</name>
</gene>
<name>X0V7U7_9ZZZZ</name>
<comment type="caution">
    <text evidence="2">The sequence shown here is derived from an EMBL/GenBank/DDBJ whole genome shotgun (WGS) entry which is preliminary data.</text>
</comment>
<feature type="non-terminal residue" evidence="2">
    <location>
        <position position="264"/>
    </location>
</feature>
<dbReference type="Gene3D" id="3.40.50.2000">
    <property type="entry name" value="Glycogen Phosphorylase B"/>
    <property type="match status" value="2"/>
</dbReference>
<dbReference type="SUPFAM" id="SSF53756">
    <property type="entry name" value="UDP-Glycosyltransferase/glycogen phosphorylase"/>
    <property type="match status" value="1"/>
</dbReference>
<dbReference type="GO" id="GO:0016757">
    <property type="term" value="F:glycosyltransferase activity"/>
    <property type="evidence" value="ECO:0007669"/>
    <property type="project" value="InterPro"/>
</dbReference>
<reference evidence="2" key="1">
    <citation type="journal article" date="2014" name="Front. Microbiol.">
        <title>High frequency of phylogenetically diverse reductive dehalogenase-homologous genes in deep subseafloor sedimentary metagenomes.</title>
        <authorList>
            <person name="Kawai M."/>
            <person name="Futagami T."/>
            <person name="Toyoda A."/>
            <person name="Takaki Y."/>
            <person name="Nishi S."/>
            <person name="Hori S."/>
            <person name="Arai W."/>
            <person name="Tsubouchi T."/>
            <person name="Morono Y."/>
            <person name="Uchiyama I."/>
            <person name="Ito T."/>
            <person name="Fujiyama A."/>
            <person name="Inagaki F."/>
            <person name="Takami H."/>
        </authorList>
    </citation>
    <scope>NUCLEOTIDE SEQUENCE</scope>
    <source>
        <strain evidence="2">Expedition CK06-06</strain>
    </source>
</reference>
<protein>
    <recommendedName>
        <fullName evidence="1">Glycosyl transferase family 1 domain-containing protein</fullName>
    </recommendedName>
</protein>
<dbReference type="AlphaFoldDB" id="X0V7U7"/>
<feature type="domain" description="Glycosyl transferase family 1" evidence="1">
    <location>
        <begin position="150"/>
        <end position="260"/>
    </location>
</feature>
<evidence type="ECO:0000313" key="2">
    <source>
        <dbReference type="EMBL" id="GAG07432.1"/>
    </source>
</evidence>
<sequence>VAYTTSTGISQPVVYEGKNLTTCIARRRERHAARDLFKSERKDLVELMRSFPVNVINAQWSYEFAWAAVDSGIPTLVTLRDHALAILKYHFDGYRFMRLIMNYIVLRRARYLSTNSQYLFDLLSKKNRKKACIIPNFYSKALEEHSSAPGRKSNFILSVSNGFSRYKNIQTGLRTFSIIKQKYPDLEYHLLGDDMGLGGAAHVYARKNKLTDGVRFIGKLPFNQVIRKIRKALVFLHPSREESFGMSVLESMVIGTPVVAGYRS</sequence>
<evidence type="ECO:0000259" key="1">
    <source>
        <dbReference type="Pfam" id="PF00534"/>
    </source>
</evidence>
<proteinExistence type="predicted"/>
<dbReference type="Pfam" id="PF00534">
    <property type="entry name" value="Glycos_transf_1"/>
    <property type="match status" value="1"/>
</dbReference>